<dbReference type="KEGG" id="dha:DEHA2D08448g"/>
<dbReference type="RefSeq" id="XP_458828.1">
    <property type="nucleotide sequence ID" value="XM_458828.1"/>
</dbReference>
<keyword evidence="3" id="KW-1185">Reference proteome</keyword>
<protein>
    <submittedName>
        <fullName evidence="2">DEHA2D08448p</fullName>
    </submittedName>
</protein>
<organism evidence="2 3">
    <name type="scientific">Debaryomyces hansenii (strain ATCC 36239 / CBS 767 / BCRC 21394 / JCM 1990 / NBRC 0083 / IGC 2968)</name>
    <name type="common">Yeast</name>
    <name type="synonym">Torulaspora hansenii</name>
    <dbReference type="NCBI Taxonomy" id="284592"/>
    <lineage>
        <taxon>Eukaryota</taxon>
        <taxon>Fungi</taxon>
        <taxon>Dikarya</taxon>
        <taxon>Ascomycota</taxon>
        <taxon>Saccharomycotina</taxon>
        <taxon>Pichiomycetes</taxon>
        <taxon>Debaryomycetaceae</taxon>
        <taxon>Debaryomyces</taxon>
    </lineage>
</organism>
<dbReference type="InParanoid" id="Q6BSJ2"/>
<dbReference type="GeneID" id="2901029"/>
<dbReference type="EMBL" id="CR382136">
    <property type="protein sequence ID" value="CAG86974.1"/>
    <property type="molecule type" value="Genomic_DNA"/>
</dbReference>
<evidence type="ECO:0000313" key="2">
    <source>
        <dbReference type="EMBL" id="CAG86974.1"/>
    </source>
</evidence>
<proteinExistence type="predicted"/>
<name>Q6BSJ2_DEBHA</name>
<dbReference type="Proteomes" id="UP000000599">
    <property type="component" value="Chromosome D"/>
</dbReference>
<reference evidence="2 3" key="1">
    <citation type="journal article" date="2004" name="Nature">
        <title>Genome evolution in yeasts.</title>
        <authorList>
            <consortium name="Genolevures"/>
            <person name="Dujon B."/>
            <person name="Sherman D."/>
            <person name="Fischer G."/>
            <person name="Durrens P."/>
            <person name="Casaregola S."/>
            <person name="Lafontaine I."/>
            <person name="de Montigny J."/>
            <person name="Marck C."/>
            <person name="Neuveglise C."/>
            <person name="Talla E."/>
            <person name="Goffard N."/>
            <person name="Frangeul L."/>
            <person name="Aigle M."/>
            <person name="Anthouard V."/>
            <person name="Babour A."/>
            <person name="Barbe V."/>
            <person name="Barnay S."/>
            <person name="Blanchin S."/>
            <person name="Beckerich J.M."/>
            <person name="Beyne E."/>
            <person name="Bleykasten C."/>
            <person name="Boisrame A."/>
            <person name="Boyer J."/>
            <person name="Cattolico L."/>
            <person name="Confanioleri F."/>
            <person name="de Daruvar A."/>
            <person name="Despons L."/>
            <person name="Fabre E."/>
            <person name="Fairhead C."/>
            <person name="Ferry-Dumazet H."/>
            <person name="Groppi A."/>
            <person name="Hantraye F."/>
            <person name="Hennequin C."/>
            <person name="Jauniaux N."/>
            <person name="Joyet P."/>
            <person name="Kachouri R."/>
            <person name="Kerrest A."/>
            <person name="Koszul R."/>
            <person name="Lemaire M."/>
            <person name="Lesur I."/>
            <person name="Ma L."/>
            <person name="Muller H."/>
            <person name="Nicaud J.M."/>
            <person name="Nikolski M."/>
            <person name="Oztas S."/>
            <person name="Ozier-Kalogeropoulos O."/>
            <person name="Pellenz S."/>
            <person name="Potier S."/>
            <person name="Richard G.F."/>
            <person name="Straub M.L."/>
            <person name="Suleau A."/>
            <person name="Swennene D."/>
            <person name="Tekaia F."/>
            <person name="Wesolowski-Louvel M."/>
            <person name="Westhof E."/>
            <person name="Wirth B."/>
            <person name="Zeniou-Meyer M."/>
            <person name="Zivanovic I."/>
            <person name="Bolotin-Fukuhara M."/>
            <person name="Thierry A."/>
            <person name="Bouchier C."/>
            <person name="Caudron B."/>
            <person name="Scarpelli C."/>
            <person name="Gaillardin C."/>
            <person name="Weissenbach J."/>
            <person name="Wincker P."/>
            <person name="Souciet J.L."/>
        </authorList>
    </citation>
    <scope>NUCLEOTIDE SEQUENCE [LARGE SCALE GENOMIC DNA]</scope>
    <source>
        <strain evidence="3">ATCC 36239 / CBS 767 / BCRC 21394 / JCM 1990 / NBRC 0083 / IGC 2968</strain>
    </source>
</reference>
<accession>Q6BSJ2</accession>
<dbReference type="HOGENOM" id="CLU_3191305_0_0_1"/>
<evidence type="ECO:0000313" key="3">
    <source>
        <dbReference type="Proteomes" id="UP000000599"/>
    </source>
</evidence>
<dbReference type="AlphaFoldDB" id="Q6BSJ2"/>
<feature type="compositionally biased region" description="Basic and acidic residues" evidence="1">
    <location>
        <begin position="20"/>
        <end position="32"/>
    </location>
</feature>
<feature type="region of interest" description="Disordered" evidence="1">
    <location>
        <begin position="17"/>
        <end position="46"/>
    </location>
</feature>
<evidence type="ECO:0000256" key="1">
    <source>
        <dbReference type="SAM" id="MobiDB-lite"/>
    </source>
</evidence>
<feature type="compositionally biased region" description="Polar residues" evidence="1">
    <location>
        <begin position="36"/>
        <end position="46"/>
    </location>
</feature>
<sequence length="46" mass="4953">MCYGQASICWGREIGKGQAKRKDNVKRNDQVKVKTKGSTVGPSQGG</sequence>
<gene>
    <name evidence="2" type="ordered locus">DEHA2D08448g</name>
</gene>
<dbReference type="VEuPathDB" id="FungiDB:DEHA2D08448g"/>